<evidence type="ECO:0000256" key="2">
    <source>
        <dbReference type="SAM" id="Phobius"/>
    </source>
</evidence>
<dbReference type="RefSeq" id="WP_185680737.1">
    <property type="nucleotide sequence ID" value="NZ_JACLAX010000034.1"/>
</dbReference>
<dbReference type="SUPFAM" id="SSF47413">
    <property type="entry name" value="lambda repressor-like DNA-binding domains"/>
    <property type="match status" value="1"/>
</dbReference>
<feature type="transmembrane region" description="Helical" evidence="2">
    <location>
        <begin position="114"/>
        <end position="133"/>
    </location>
</feature>
<organism evidence="3 4">
    <name type="scientific">Novosphingobium piscinae</name>
    <dbReference type="NCBI Taxonomy" id="1507448"/>
    <lineage>
        <taxon>Bacteria</taxon>
        <taxon>Pseudomonadati</taxon>
        <taxon>Pseudomonadota</taxon>
        <taxon>Alphaproteobacteria</taxon>
        <taxon>Sphingomonadales</taxon>
        <taxon>Sphingomonadaceae</taxon>
        <taxon>Novosphingobium</taxon>
    </lineage>
</organism>
<protein>
    <submittedName>
        <fullName evidence="3">Helix-turn-helix domain-containing protein</fullName>
    </submittedName>
</protein>
<feature type="compositionally biased region" description="Low complexity" evidence="1">
    <location>
        <begin position="168"/>
        <end position="181"/>
    </location>
</feature>
<reference evidence="3 4" key="1">
    <citation type="submission" date="2020-08" db="EMBL/GenBank/DDBJ databases">
        <title>The genome sequence of type strain Novosphingobium piscinae KCTC 42194.</title>
        <authorList>
            <person name="Liu Y."/>
        </authorList>
    </citation>
    <scope>NUCLEOTIDE SEQUENCE [LARGE SCALE GENOMIC DNA]</scope>
    <source>
        <strain evidence="3 4">KCTC 42194</strain>
    </source>
</reference>
<accession>A0A7X1G2U3</accession>
<dbReference type="Proteomes" id="UP000551327">
    <property type="component" value="Unassembled WGS sequence"/>
</dbReference>
<dbReference type="InterPro" id="IPR010982">
    <property type="entry name" value="Lambda_DNA-bd_dom_sf"/>
</dbReference>
<evidence type="ECO:0000313" key="3">
    <source>
        <dbReference type="EMBL" id="MBC2670882.1"/>
    </source>
</evidence>
<dbReference type="AlphaFoldDB" id="A0A7X1G2U3"/>
<keyword evidence="2" id="KW-0472">Membrane</keyword>
<dbReference type="Gene3D" id="1.10.260.40">
    <property type="entry name" value="lambda repressor-like DNA-binding domains"/>
    <property type="match status" value="1"/>
</dbReference>
<evidence type="ECO:0000256" key="1">
    <source>
        <dbReference type="SAM" id="MobiDB-lite"/>
    </source>
</evidence>
<proteinExistence type="predicted"/>
<dbReference type="GO" id="GO:0003677">
    <property type="term" value="F:DNA binding"/>
    <property type="evidence" value="ECO:0007669"/>
    <property type="project" value="InterPro"/>
</dbReference>
<keyword evidence="2" id="KW-1133">Transmembrane helix</keyword>
<dbReference type="PANTHER" id="PTHR34475">
    <property type="match status" value="1"/>
</dbReference>
<dbReference type="InterPro" id="IPR050400">
    <property type="entry name" value="Bact_Cytoskel_RodZ"/>
</dbReference>
<dbReference type="EMBL" id="JACLAX010000034">
    <property type="protein sequence ID" value="MBC2670882.1"/>
    <property type="molecule type" value="Genomic_DNA"/>
</dbReference>
<feature type="non-terminal residue" evidence="3">
    <location>
        <position position="190"/>
    </location>
</feature>
<dbReference type="PANTHER" id="PTHR34475:SF1">
    <property type="entry name" value="CYTOSKELETON PROTEIN RODZ"/>
    <property type="match status" value="1"/>
</dbReference>
<name>A0A7X1G2U3_9SPHN</name>
<keyword evidence="4" id="KW-1185">Reference proteome</keyword>
<gene>
    <name evidence="3" type="ORF">H7F53_17140</name>
</gene>
<evidence type="ECO:0000313" key="4">
    <source>
        <dbReference type="Proteomes" id="UP000551327"/>
    </source>
</evidence>
<feature type="region of interest" description="Disordered" evidence="1">
    <location>
        <begin position="160"/>
        <end position="190"/>
    </location>
</feature>
<sequence>MTPTGDAAAGSLEPVGARLRRAREAAGLALAQVSELTKIPTRMLVLIENGDFAALPARTYATGFTRSYARALGLPEQDFVEAVRAELGLESRADPLPAATFEPGDPARVPTARLAWLAALAGVAVIVAGLFLWRTYYAPAISLPSLLPAAELTTAAAPAVSAPPEPVAPETAPPTEAATAAPPAPTPAAL</sequence>
<comment type="caution">
    <text evidence="3">The sequence shown here is derived from an EMBL/GenBank/DDBJ whole genome shotgun (WGS) entry which is preliminary data.</text>
</comment>
<keyword evidence="2" id="KW-0812">Transmembrane</keyword>
<dbReference type="Pfam" id="PF13413">
    <property type="entry name" value="HTH_25"/>
    <property type="match status" value="1"/>
</dbReference>